<name>A0A5C1VBK1_9PEZI</name>
<dbReference type="Gene3D" id="3.10.28.10">
    <property type="entry name" value="Homing endonucleases"/>
    <property type="match status" value="2"/>
</dbReference>
<keyword evidence="2" id="KW-0496">Mitochondrion</keyword>
<accession>A0A5C1VBK1</accession>
<evidence type="ECO:0000313" key="2">
    <source>
        <dbReference type="EMBL" id="QEN73742.1"/>
    </source>
</evidence>
<dbReference type="InterPro" id="IPR027434">
    <property type="entry name" value="Homing_endonucl"/>
</dbReference>
<dbReference type="GeneID" id="41954329"/>
<dbReference type="SUPFAM" id="SSF55608">
    <property type="entry name" value="Homing endonucleases"/>
    <property type="match status" value="1"/>
</dbReference>
<proteinExistence type="predicted"/>
<organism evidence="2">
    <name type="scientific">Ceratocystis fimbriata</name>
    <dbReference type="NCBI Taxonomy" id="5158"/>
    <lineage>
        <taxon>Eukaryota</taxon>
        <taxon>Fungi</taxon>
        <taxon>Dikarya</taxon>
        <taxon>Ascomycota</taxon>
        <taxon>Pezizomycotina</taxon>
        <taxon>Sordariomycetes</taxon>
        <taxon>Hypocreomycetidae</taxon>
        <taxon>Microascales</taxon>
        <taxon>Ceratocystidaceae</taxon>
        <taxon>Ceratocystis</taxon>
    </lineage>
</organism>
<reference evidence="2" key="1">
    <citation type="submission" date="2017-09" db="EMBL/GenBank/DDBJ databases">
        <title>Comparative analysis of mitochondrial genomes in Ceratocystis.</title>
        <authorList>
            <person name="Naidoo K."/>
            <person name="Steenkamp E.T."/>
            <person name="Coetzee M.P.A."/>
            <person name="Kleeper P."/>
            <person name="Wingfield M.J."/>
            <person name="Wingfield B.D."/>
        </authorList>
    </citation>
    <scope>NUCLEOTIDE SEQUENCE</scope>
    <source>
        <strain evidence="2">CMW15049</strain>
    </source>
</reference>
<feature type="domain" description="Homing endonuclease LAGLIDADG" evidence="1">
    <location>
        <begin position="40"/>
        <end position="214"/>
    </location>
</feature>
<sequence length="237" mass="27122">MMTHALHTILKNNNGIRCYSSSMGPPSLRNGGSLNNNIRDLLIGCLLGDAHIRRTKDNRSYITFEQTTKHEDYVRDLHKTLSEAGLSLSEIKYYTRKDDRHDSNNTSIYFKINSTSELNSIADLFLSEDNQKIVPLEIENYLSPIAMGKWICDDGQLVKNGGITLCTDNYELEEVELLISALSNKYGLRCTIHFKKGKNGNIYHRIYISKNTFNLLKPLIVDHVHPSFLYKLHMSPR</sequence>
<dbReference type="AlphaFoldDB" id="A0A5C1VBK1"/>
<dbReference type="GO" id="GO:0004519">
    <property type="term" value="F:endonuclease activity"/>
    <property type="evidence" value="ECO:0007669"/>
    <property type="project" value="InterPro"/>
</dbReference>
<dbReference type="EMBL" id="MG010657">
    <property type="protein sequence ID" value="QEN73742.1"/>
    <property type="molecule type" value="Genomic_DNA"/>
</dbReference>
<evidence type="ECO:0000259" key="1">
    <source>
        <dbReference type="Pfam" id="PF03161"/>
    </source>
</evidence>
<gene>
    <name evidence="2" type="primary">oi3rnl</name>
</gene>
<dbReference type="RefSeq" id="YP_009704179.1">
    <property type="nucleotide sequence ID" value="NC_044963.1"/>
</dbReference>
<dbReference type="InterPro" id="IPR004860">
    <property type="entry name" value="LAGLIDADG_dom"/>
</dbReference>
<dbReference type="Pfam" id="PF03161">
    <property type="entry name" value="LAGLIDADG_2"/>
    <property type="match status" value="1"/>
</dbReference>
<protein>
    <submittedName>
        <fullName evidence="2">Large subunit ribosomal RNA</fullName>
    </submittedName>
</protein>
<geneLocation type="mitochondrion" evidence="2"/>